<dbReference type="Gene3D" id="1.10.1280.10">
    <property type="entry name" value="Di-copper center containing domain from catechol oxidase"/>
    <property type="match status" value="1"/>
</dbReference>
<feature type="region of interest" description="Disordered" evidence="3">
    <location>
        <begin position="371"/>
        <end position="390"/>
    </location>
</feature>
<evidence type="ECO:0000259" key="6">
    <source>
        <dbReference type="PROSITE" id="PS00498"/>
    </source>
</evidence>
<dbReference type="SUPFAM" id="SSF48056">
    <property type="entry name" value="Di-copper centre-containing domain"/>
    <property type="match status" value="1"/>
</dbReference>
<dbReference type="AlphaFoldDB" id="A0AAV2YTA9"/>
<reference evidence="7" key="1">
    <citation type="submission" date="2022-11" db="EMBL/GenBank/DDBJ databases">
        <authorList>
            <person name="Morgan W.R."/>
            <person name="Tartar A."/>
        </authorList>
    </citation>
    <scope>NUCLEOTIDE SEQUENCE</scope>
    <source>
        <strain evidence="7">ARSEF 373</strain>
    </source>
</reference>
<dbReference type="PROSITE" id="PS00498">
    <property type="entry name" value="TYROSINASE_2"/>
    <property type="match status" value="1"/>
</dbReference>
<keyword evidence="8" id="KW-1185">Reference proteome</keyword>
<dbReference type="PROSITE" id="PS00497">
    <property type="entry name" value="TYROSINASE_1"/>
    <property type="match status" value="1"/>
</dbReference>
<evidence type="ECO:0000256" key="2">
    <source>
        <dbReference type="ARBA" id="ARBA00023008"/>
    </source>
</evidence>
<organism evidence="7 8">
    <name type="scientific">Lagenidium giganteum</name>
    <dbReference type="NCBI Taxonomy" id="4803"/>
    <lineage>
        <taxon>Eukaryota</taxon>
        <taxon>Sar</taxon>
        <taxon>Stramenopiles</taxon>
        <taxon>Oomycota</taxon>
        <taxon>Peronosporomycetes</taxon>
        <taxon>Pythiales</taxon>
        <taxon>Pythiaceae</taxon>
    </lineage>
</organism>
<dbReference type="InterPro" id="IPR002227">
    <property type="entry name" value="Tyrosinase_Cu-bd"/>
</dbReference>
<feature type="compositionally biased region" description="Basic residues" evidence="3">
    <location>
        <begin position="372"/>
        <end position="382"/>
    </location>
</feature>
<evidence type="ECO:0000256" key="3">
    <source>
        <dbReference type="SAM" id="MobiDB-lite"/>
    </source>
</evidence>
<dbReference type="Proteomes" id="UP001146120">
    <property type="component" value="Unassembled WGS sequence"/>
</dbReference>
<accession>A0AAV2YTA9</accession>
<name>A0AAV2YTA9_9STRA</name>
<evidence type="ECO:0000256" key="1">
    <source>
        <dbReference type="ARBA" id="ARBA00022723"/>
    </source>
</evidence>
<proteinExistence type="predicted"/>
<feature type="domain" description="Tyrosinase copper-binding" evidence="6">
    <location>
        <begin position="244"/>
        <end position="255"/>
    </location>
</feature>
<evidence type="ECO:0000259" key="5">
    <source>
        <dbReference type="PROSITE" id="PS00497"/>
    </source>
</evidence>
<feature type="signal peptide" evidence="4">
    <location>
        <begin position="1"/>
        <end position="24"/>
    </location>
</feature>
<sequence length="531" mass="59714">MVKLVHVALAGLALGASLDATADAARVRKAWRNLSDQEKENFKGAVASAMKSGLHYQFALVHASPPNSIHAHGNCGFLLWHRKYMLAYENMLRDQGDQFKDVTIPYWNYYNDHDRQLSKGVQCKTILECSQFLQEMGGLGDKNGKIKIRGRETEGHCGDDSISKNACDGSGNCGCVPRGDWDTETSFLALARSKTLAAMINVKKAATDDKEALTELSGSVEGTFHTAVHSALGGIMGNYGSPFDPVFFGHHATVDLVHYVHNHCYYEEAGPDSIGKFSKFARCQVKDNKKDKVVGSIAPKSKIVMVSKDDRVQKYFDAIGSTYEAFDDATTMGDNSYTYELDDHIQNFLKTNRIICPNNNGDRRLEVEADHKRHGRHHHHHDHNRDYEKSDEEVMQITDVLSECTQELIKEHSELSLGEVYEQVGMLECEVVRQLQGKDFEDYSREFLEGFNMPKTMHRHCYVMMQKLSECDGDIKVSDQCKQRLGELTGTDLLEGFGQQYGNTTYDTPAPAYTDESSYGTHVRIHIHRSE</sequence>
<evidence type="ECO:0000256" key="4">
    <source>
        <dbReference type="SAM" id="SignalP"/>
    </source>
</evidence>
<dbReference type="EMBL" id="DAKRPA010000142">
    <property type="protein sequence ID" value="DAZ97240.1"/>
    <property type="molecule type" value="Genomic_DNA"/>
</dbReference>
<dbReference type="PRINTS" id="PR00092">
    <property type="entry name" value="TYROSINASE"/>
</dbReference>
<dbReference type="PANTHER" id="PTHR11474">
    <property type="entry name" value="TYROSINASE FAMILY MEMBER"/>
    <property type="match status" value="1"/>
</dbReference>
<feature type="domain" description="Tyrosinase copper-binding" evidence="5">
    <location>
        <begin position="72"/>
        <end position="89"/>
    </location>
</feature>
<protein>
    <recommendedName>
        <fullName evidence="5 6">Tyrosinase copper-binding domain-containing protein</fullName>
    </recommendedName>
</protein>
<evidence type="ECO:0000313" key="7">
    <source>
        <dbReference type="EMBL" id="DAZ97240.1"/>
    </source>
</evidence>
<reference evidence="7" key="2">
    <citation type="journal article" date="2023" name="Microbiol Resour">
        <title>Decontamination and Annotation of the Draft Genome Sequence of the Oomycete Lagenidium giganteum ARSEF 373.</title>
        <authorList>
            <person name="Morgan W.R."/>
            <person name="Tartar A."/>
        </authorList>
    </citation>
    <scope>NUCLEOTIDE SEQUENCE</scope>
    <source>
        <strain evidence="7">ARSEF 373</strain>
    </source>
</reference>
<dbReference type="PANTHER" id="PTHR11474:SF126">
    <property type="entry name" value="TYROSINASE-LIKE PROTEIN TYR-1-RELATED"/>
    <property type="match status" value="1"/>
</dbReference>
<gene>
    <name evidence="7" type="ORF">N0F65_010402</name>
</gene>
<dbReference type="Pfam" id="PF00264">
    <property type="entry name" value="Tyrosinase"/>
    <property type="match status" value="1"/>
</dbReference>
<keyword evidence="4" id="KW-0732">Signal</keyword>
<dbReference type="GO" id="GO:0016491">
    <property type="term" value="F:oxidoreductase activity"/>
    <property type="evidence" value="ECO:0007669"/>
    <property type="project" value="InterPro"/>
</dbReference>
<evidence type="ECO:0000313" key="8">
    <source>
        <dbReference type="Proteomes" id="UP001146120"/>
    </source>
</evidence>
<dbReference type="GO" id="GO:0046872">
    <property type="term" value="F:metal ion binding"/>
    <property type="evidence" value="ECO:0007669"/>
    <property type="project" value="UniProtKB-KW"/>
</dbReference>
<keyword evidence="2" id="KW-0186">Copper</keyword>
<feature type="chain" id="PRO_5043785903" description="Tyrosinase copper-binding domain-containing protein" evidence="4">
    <location>
        <begin position="25"/>
        <end position="531"/>
    </location>
</feature>
<dbReference type="InterPro" id="IPR050316">
    <property type="entry name" value="Tyrosinase/Hemocyanin"/>
</dbReference>
<comment type="caution">
    <text evidence="7">The sequence shown here is derived from an EMBL/GenBank/DDBJ whole genome shotgun (WGS) entry which is preliminary data.</text>
</comment>
<dbReference type="InterPro" id="IPR008922">
    <property type="entry name" value="Di-copper_centre_dom_sf"/>
</dbReference>
<keyword evidence="1" id="KW-0479">Metal-binding</keyword>